<keyword evidence="1" id="KW-0732">Signal</keyword>
<feature type="signal peptide" evidence="1">
    <location>
        <begin position="1"/>
        <end position="20"/>
    </location>
</feature>
<evidence type="ECO:0000256" key="1">
    <source>
        <dbReference type="SAM" id="SignalP"/>
    </source>
</evidence>
<proteinExistence type="predicted"/>
<reference evidence="2" key="1">
    <citation type="journal article" date="2013" name="BMC Genomics">
        <title>Unscrambling butterfly oogenesis.</title>
        <authorList>
            <person name="Carter J.M."/>
            <person name="Baker S.C."/>
            <person name="Pink R."/>
            <person name="Carter D.R."/>
            <person name="Collins A."/>
            <person name="Tomlin J."/>
            <person name="Gibbs M."/>
            <person name="Breuker C.J."/>
        </authorList>
    </citation>
    <scope>NUCLEOTIDE SEQUENCE</scope>
    <source>
        <tissue evidence="2">Ovary</tissue>
    </source>
</reference>
<evidence type="ECO:0000313" key="2">
    <source>
        <dbReference type="EMBL" id="JAA90702.1"/>
    </source>
</evidence>
<sequence>MHVLALKYFFVVMLHTSTRGSIYCIFRVSDFIGYVFTSKLLTFKINKPKPTIYYLLKMTPICFVASH</sequence>
<feature type="chain" id="PRO_5004532153" description="Secreted protein" evidence="1">
    <location>
        <begin position="21"/>
        <end position="67"/>
    </location>
</feature>
<reference evidence="2" key="2">
    <citation type="submission" date="2013-05" db="EMBL/GenBank/DDBJ databases">
        <authorList>
            <person name="Carter J.-M."/>
            <person name="Baker S.C."/>
            <person name="Pink R."/>
            <person name="Carter D.R.F."/>
            <person name="Collins A."/>
            <person name="Tomlin J."/>
            <person name="Gibbs M."/>
            <person name="Breuker C.J."/>
        </authorList>
    </citation>
    <scope>NUCLEOTIDE SEQUENCE</scope>
    <source>
        <tissue evidence="2">Ovary</tissue>
    </source>
</reference>
<dbReference type="AlphaFoldDB" id="S4PZA9"/>
<name>S4PZA9_9NEOP</name>
<dbReference type="EMBL" id="GAIX01001858">
    <property type="protein sequence ID" value="JAA90702.1"/>
    <property type="molecule type" value="Transcribed_RNA"/>
</dbReference>
<protein>
    <recommendedName>
        <fullName evidence="3">Secreted protein</fullName>
    </recommendedName>
</protein>
<organism evidence="2">
    <name type="scientific">Pararge aegeria</name>
    <name type="common">speckled wood butterfly</name>
    <dbReference type="NCBI Taxonomy" id="116150"/>
    <lineage>
        <taxon>Eukaryota</taxon>
        <taxon>Metazoa</taxon>
        <taxon>Ecdysozoa</taxon>
        <taxon>Arthropoda</taxon>
        <taxon>Hexapoda</taxon>
        <taxon>Insecta</taxon>
        <taxon>Pterygota</taxon>
        <taxon>Neoptera</taxon>
        <taxon>Endopterygota</taxon>
        <taxon>Lepidoptera</taxon>
        <taxon>Glossata</taxon>
        <taxon>Ditrysia</taxon>
        <taxon>Papilionoidea</taxon>
        <taxon>Nymphalidae</taxon>
        <taxon>Satyrinae</taxon>
        <taxon>Satyrini</taxon>
        <taxon>Parargina</taxon>
        <taxon>Pararge</taxon>
    </lineage>
</organism>
<accession>S4PZA9</accession>
<evidence type="ECO:0008006" key="3">
    <source>
        <dbReference type="Google" id="ProtNLM"/>
    </source>
</evidence>